<dbReference type="GO" id="GO:0003824">
    <property type="term" value="F:catalytic activity"/>
    <property type="evidence" value="ECO:0007669"/>
    <property type="project" value="InterPro"/>
</dbReference>
<keyword evidence="4" id="KW-1185">Reference proteome</keyword>
<organism evidence="3 4">
    <name type="scientific">Oryzomicrobium terrae</name>
    <dbReference type="NCBI Taxonomy" id="1735038"/>
    <lineage>
        <taxon>Bacteria</taxon>
        <taxon>Pseudomonadati</taxon>
        <taxon>Pseudomonadota</taxon>
        <taxon>Betaproteobacteria</taxon>
        <taxon>Rhodocyclales</taxon>
        <taxon>Rhodocyclaceae</taxon>
        <taxon>Oryzomicrobium</taxon>
    </lineage>
</organism>
<reference evidence="3 4" key="1">
    <citation type="submission" date="2017-07" db="EMBL/GenBank/DDBJ databases">
        <title>Complete genome sequence of Oryzomicrobium terrae TPP412.</title>
        <authorList>
            <person name="Chiu L.-W."/>
            <person name="Lo K.-J."/>
            <person name="Tsai Y.-M."/>
            <person name="Lin S.-S."/>
            <person name="Kuo C.-H."/>
            <person name="Liu C.-T."/>
        </authorList>
    </citation>
    <scope>NUCLEOTIDE SEQUENCE [LARGE SCALE GENOMIC DNA]</scope>
    <source>
        <strain evidence="3 4">TPP412</strain>
    </source>
</reference>
<dbReference type="GO" id="GO:0030151">
    <property type="term" value="F:molybdenum ion binding"/>
    <property type="evidence" value="ECO:0007669"/>
    <property type="project" value="InterPro"/>
</dbReference>
<feature type="domain" description="MOSC" evidence="2">
    <location>
        <begin position="30"/>
        <end position="171"/>
    </location>
</feature>
<name>A0A5C1E5G2_9RHOO</name>
<dbReference type="Gene3D" id="2.40.33.20">
    <property type="entry name" value="PK beta-barrel domain-like"/>
    <property type="match status" value="1"/>
</dbReference>
<accession>A0A5C1E5G2</accession>
<dbReference type="GO" id="GO:0030170">
    <property type="term" value="F:pyridoxal phosphate binding"/>
    <property type="evidence" value="ECO:0007669"/>
    <property type="project" value="InterPro"/>
</dbReference>
<evidence type="ECO:0000259" key="2">
    <source>
        <dbReference type="PROSITE" id="PS51340"/>
    </source>
</evidence>
<dbReference type="SUPFAM" id="SSF50800">
    <property type="entry name" value="PK beta-barrel domain-like"/>
    <property type="match status" value="1"/>
</dbReference>
<dbReference type="InterPro" id="IPR052353">
    <property type="entry name" value="Benzoxazolinone_Detox_Enz"/>
</dbReference>
<proteinExistence type="predicted"/>
<protein>
    <recommendedName>
        <fullName evidence="2">MOSC domain-containing protein</fullName>
    </recommendedName>
</protein>
<dbReference type="AlphaFoldDB" id="A0A5C1E5G2"/>
<evidence type="ECO:0000256" key="1">
    <source>
        <dbReference type="SAM" id="MobiDB-lite"/>
    </source>
</evidence>
<dbReference type="RefSeq" id="WP_149424494.1">
    <property type="nucleotide sequence ID" value="NZ_CP022579.1"/>
</dbReference>
<dbReference type="InterPro" id="IPR011037">
    <property type="entry name" value="Pyrv_Knase-like_insert_dom_sf"/>
</dbReference>
<feature type="region of interest" description="Disordered" evidence="1">
    <location>
        <begin position="233"/>
        <end position="255"/>
    </location>
</feature>
<dbReference type="EMBL" id="CP022579">
    <property type="protein sequence ID" value="QEL63508.1"/>
    <property type="molecule type" value="Genomic_DNA"/>
</dbReference>
<dbReference type="PANTHER" id="PTHR30212">
    <property type="entry name" value="PROTEIN YIIM"/>
    <property type="match status" value="1"/>
</dbReference>
<dbReference type="Pfam" id="PF03473">
    <property type="entry name" value="MOSC"/>
    <property type="match status" value="1"/>
</dbReference>
<sequence length="255" mass="27012">MNTSPLETRIFIGSIKPLPPEGQSTGIFKEPLVEAASVGPLGIAGDQQADLRVHGGPDKAVHQYCADHYPRLATAFPRAEAPFVPGSMGENLSVAGLDEATVCIGDRFRLGTALLEVSQPRSPCWKIDARFGIASGRSGLAYYIAQHGLTGWYYRVVEAGTVRPGDALVQVEEGAGRLSLAALWNGWHCLPAGTADPSPAWLRHLLATVPALPASWQKKLSERAAWLEANRPGSAANANGATAPAAPLWHDRPAG</sequence>
<dbReference type="KEGG" id="otr:OTERR_00320"/>
<dbReference type="PANTHER" id="PTHR30212:SF2">
    <property type="entry name" value="PROTEIN YIIM"/>
    <property type="match status" value="1"/>
</dbReference>
<dbReference type="Proteomes" id="UP000323671">
    <property type="component" value="Chromosome"/>
</dbReference>
<evidence type="ECO:0000313" key="3">
    <source>
        <dbReference type="EMBL" id="QEL63508.1"/>
    </source>
</evidence>
<gene>
    <name evidence="3" type="ORF">OTERR_00320</name>
</gene>
<dbReference type="InterPro" id="IPR005302">
    <property type="entry name" value="MoCF_Sase_C"/>
</dbReference>
<dbReference type="PROSITE" id="PS51340">
    <property type="entry name" value="MOSC"/>
    <property type="match status" value="1"/>
</dbReference>
<evidence type="ECO:0000313" key="4">
    <source>
        <dbReference type="Proteomes" id="UP000323671"/>
    </source>
</evidence>
<feature type="compositionally biased region" description="Low complexity" evidence="1">
    <location>
        <begin position="235"/>
        <end position="247"/>
    </location>
</feature>